<gene>
    <name evidence="1" type="ORF">SMAR0320_LOCUS10375</name>
</gene>
<reference evidence="1" key="1">
    <citation type="submission" date="2021-01" db="EMBL/GenBank/DDBJ databases">
        <authorList>
            <person name="Corre E."/>
            <person name="Pelletier E."/>
            <person name="Niang G."/>
            <person name="Scheremetjew M."/>
            <person name="Finn R."/>
            <person name="Kale V."/>
            <person name="Holt S."/>
            <person name="Cochrane G."/>
            <person name="Meng A."/>
            <person name="Brown T."/>
            <person name="Cohen L."/>
        </authorList>
    </citation>
    <scope>NUCLEOTIDE SEQUENCE</scope>
    <source>
        <strain evidence="1">SM1012Den-03</strain>
    </source>
</reference>
<dbReference type="AlphaFoldDB" id="A0A7S2LAY6"/>
<dbReference type="EMBL" id="HBGZ01014505">
    <property type="protein sequence ID" value="CAD9601140.1"/>
    <property type="molecule type" value="Transcribed_RNA"/>
</dbReference>
<name>A0A7S2LAY6_9STRA</name>
<proteinExistence type="predicted"/>
<sequence length="322" mass="37725">MRTLRLSTLKAFTTPLQKTLRTPIATLMCEPNNNLSFPKHADIVLDEDVVVPFGLQHTDIVLDNNVSVPQQQLRRRHTLSRQASFVQVINHFGNIIYTQNNSYTQNIEIVNNSNNTTTNVYIDKFNYMVVNMFNSLVAVGGPVEMTIGQQLGAIYLQDSNIIQTHWWMMVNSMILLSNVLRIWDWRNRGNNGNDNNNGRMEQPLFNRTPFFHTVQESLRLLFILEWIFVRIVDKDWQPPEQRFYTYIPGAYRYNLRSITNALYDVKQWVINLRCYYAVTGTAAFFAGVERGCYKRMMLVALVLLFRAYFRDWADYFVSIFWA</sequence>
<organism evidence="1">
    <name type="scientific">Skeletonema marinoi</name>
    <dbReference type="NCBI Taxonomy" id="267567"/>
    <lineage>
        <taxon>Eukaryota</taxon>
        <taxon>Sar</taxon>
        <taxon>Stramenopiles</taxon>
        <taxon>Ochrophyta</taxon>
        <taxon>Bacillariophyta</taxon>
        <taxon>Coscinodiscophyceae</taxon>
        <taxon>Thalassiosirophycidae</taxon>
        <taxon>Thalassiosirales</taxon>
        <taxon>Skeletonemataceae</taxon>
        <taxon>Skeletonema</taxon>
        <taxon>Skeletonema marinoi-dohrnii complex</taxon>
    </lineage>
</organism>
<accession>A0A7S2LAY6</accession>
<evidence type="ECO:0000313" key="1">
    <source>
        <dbReference type="EMBL" id="CAD9601140.1"/>
    </source>
</evidence>
<protein>
    <submittedName>
        <fullName evidence="1">Uncharacterized protein</fullName>
    </submittedName>
</protein>